<evidence type="ECO:0000313" key="3">
    <source>
        <dbReference type="Proteomes" id="UP001497744"/>
    </source>
</evidence>
<dbReference type="AlphaFoldDB" id="A0AAV4M1U3"/>
<feature type="compositionally biased region" description="Polar residues" evidence="1">
    <location>
        <begin position="240"/>
        <end position="251"/>
    </location>
</feature>
<keyword evidence="3" id="KW-1185">Reference proteome</keyword>
<dbReference type="GeneID" id="94196832"/>
<accession>A0AAV4M1U3</accession>
<proteinExistence type="predicted"/>
<evidence type="ECO:0000313" key="2">
    <source>
        <dbReference type="EMBL" id="GIX65351.1"/>
    </source>
</evidence>
<organism evidence="2 3">
    <name type="scientific">Babesia caballi</name>
    <dbReference type="NCBI Taxonomy" id="5871"/>
    <lineage>
        <taxon>Eukaryota</taxon>
        <taxon>Sar</taxon>
        <taxon>Alveolata</taxon>
        <taxon>Apicomplexa</taxon>
        <taxon>Aconoidasida</taxon>
        <taxon>Piroplasmida</taxon>
        <taxon>Babesiidae</taxon>
        <taxon>Babesia</taxon>
    </lineage>
</organism>
<evidence type="ECO:0000256" key="1">
    <source>
        <dbReference type="SAM" id="MobiDB-lite"/>
    </source>
</evidence>
<dbReference type="Proteomes" id="UP001497744">
    <property type="component" value="Unassembled WGS sequence"/>
</dbReference>
<name>A0AAV4M1U3_BABCB</name>
<gene>
    <name evidence="2" type="ORF">BcabD6B2_47860</name>
</gene>
<comment type="caution">
    <text evidence="2">The sequence shown here is derived from an EMBL/GenBank/DDBJ whole genome shotgun (WGS) entry which is preliminary data.</text>
</comment>
<sequence>MTRSADVVGTHAGALQSRVCVQYAPTVARFRKRDLDRHGRHLSTIDASSEYTLIAPMGDNGPVGCHNAFAVFTLLEQKPVKKRQGLMQSYSVLVSVKCEYVNTQNELCTYLFQAVADHDVCNDGYFHHMQVNQNGTLLLLVAASAAYVVRVPGEMDENSVVADVTTRTLLYSSILRAEVILDKRSARRRQRRRKLVKVGFHEQYTNTICMLTMEARESHSGGTEEADEGHEGADPADSVGGSSRLSCQGQDSFEGRIQPSRHRSLFEVEMRGMVRIFNVDQSIDTPFMAMELTEGMCRTGDRNARHNADATPQGAVVDFCWNSQGKFTWGSTTLFVLTNYGLVFAYCPVLLPGCVKSFKKKCGVVRLADELMQEGYRIKTAPRMDSLSAPEDVTLLMESLAGGQRVEAGDSAPVEVVPSVYKLEANEDTGRDRFEAMAMMRTEPVLQVVVAAVNGTLVLYQGYSPLRPQTSHFYRPGADIGVQYLQYVGINRARGNQGGVRTGLLRISEVTCIAHSAVETSVVLLDGRVITIKSLAHVRATGDHVYYHSQPLVLTGRGEKNSHYAFKDLWSDPRNKMYLVQAVYCYLQSQDELRHLGAAVSPMPFREEPSVEVEKLSGALTNRLAIPGISANMKSVAASFSTGGGNAAVQKGIQKLRQYARDSEAQSGDAFRAARALVSKDVDFKTKAVEIVKTVSSIDSKVMLYLKARKHFEVAVAESVAAFSGVHAEVAAMLETLPEYGERLEDLLARSERVRARSADIVERQQRISGLQEELRRLRSAEAAGQQVSDLITSVYLRCSQKMSRSISCRVGQSDELYNYKECVKRVVDQWLAETLKANVETMEKTFARIQGLRSRLVELN</sequence>
<protein>
    <submittedName>
        <fullName evidence="2">Nuclear pore component-domain-containing protein</fullName>
    </submittedName>
</protein>
<reference evidence="2 3" key="1">
    <citation type="submission" date="2021-06" db="EMBL/GenBank/DDBJ databases">
        <title>Genome sequence of Babesia caballi.</title>
        <authorList>
            <person name="Yamagishi J."/>
            <person name="Kidaka T."/>
            <person name="Ochi A."/>
        </authorList>
    </citation>
    <scope>NUCLEOTIDE SEQUENCE [LARGE SCALE GENOMIC DNA]</scope>
    <source>
        <strain evidence="2">USDA-D6B2</strain>
    </source>
</reference>
<dbReference type="EMBL" id="BPLF01000004">
    <property type="protein sequence ID" value="GIX65351.1"/>
    <property type="molecule type" value="Genomic_DNA"/>
</dbReference>
<feature type="region of interest" description="Disordered" evidence="1">
    <location>
        <begin position="216"/>
        <end position="253"/>
    </location>
</feature>
<dbReference type="RefSeq" id="XP_067717420.1">
    <property type="nucleotide sequence ID" value="XM_067861319.1"/>
</dbReference>